<comment type="caution">
    <text evidence="2">The sequence shown here is derived from an EMBL/GenBank/DDBJ whole genome shotgun (WGS) entry which is preliminary data.</text>
</comment>
<evidence type="ECO:0000313" key="3">
    <source>
        <dbReference type="Proteomes" id="UP001165121"/>
    </source>
</evidence>
<feature type="region of interest" description="Disordered" evidence="1">
    <location>
        <begin position="387"/>
        <end position="600"/>
    </location>
</feature>
<organism evidence="2 3">
    <name type="scientific">Phytophthora fragariaefolia</name>
    <dbReference type="NCBI Taxonomy" id="1490495"/>
    <lineage>
        <taxon>Eukaryota</taxon>
        <taxon>Sar</taxon>
        <taxon>Stramenopiles</taxon>
        <taxon>Oomycota</taxon>
        <taxon>Peronosporomycetes</taxon>
        <taxon>Peronosporales</taxon>
        <taxon>Peronosporaceae</taxon>
        <taxon>Phytophthora</taxon>
    </lineage>
</organism>
<feature type="compositionally biased region" description="Low complexity" evidence="1">
    <location>
        <begin position="496"/>
        <end position="509"/>
    </location>
</feature>
<reference evidence="2" key="1">
    <citation type="submission" date="2023-04" db="EMBL/GenBank/DDBJ databases">
        <title>Phytophthora fragariaefolia NBRC 109709.</title>
        <authorList>
            <person name="Ichikawa N."/>
            <person name="Sato H."/>
            <person name="Tonouchi N."/>
        </authorList>
    </citation>
    <scope>NUCLEOTIDE SEQUENCE</scope>
    <source>
        <strain evidence="2">NBRC 109709</strain>
    </source>
</reference>
<proteinExistence type="predicted"/>
<feature type="compositionally biased region" description="Acidic residues" evidence="1">
    <location>
        <begin position="399"/>
        <end position="412"/>
    </location>
</feature>
<gene>
    <name evidence="2" type="ORF">Pfra01_000525100</name>
</gene>
<sequence length="679" mass="73658">MINQGMLPLGVQSDRFDDDRPLREEDCVIPEDQEQELEQQDDWGLPTPIERQPTDSELIEENGHVPMPESESQPQRRQSTQDSLASSPVVLSSADVSTDSVVDSQRFPFQQENIRETFVAGSDVESDSDGEDSGSQQVQQAALNTAASDQRSRPSTTPNASPAPSTPKSSQSSWMAVNLTEDSPKTNQRSAPTSASKATQRQGRGHKSEASNPPHENDDIAVDRPSSDPPQQAHQTPEAHAQSQRWGFFRKLVSNLGLGTPSADSQGDAQASDEESESAKDSQQATQLFEQKEDEEQIMENKYDEPEGFISSQATVILQYAVDNDEDANAFEYDGMLSDETESPRSVVLEHSVHAVSDTHGSSVASNVVDDDLTLAEEVADFTDIAATPQKEASSKEEFVDDDLTLTEEVADVSDSAITPQKKSPSMAEKLAFKTPSPFAQADTPGTEKKAGVRASRTSTPSTAAAHSNDPSHHSSSGIHPASPPSPKDPGLSTDASAKLSPAKSPSKLVISVGLAESRGKRSTAGSQGSKRSRQEIASEDPSPPTTNAEQRQETNQNVSSPQSHGLPHTTVQKRRRRDILSVQTSHEAGSQSPQFDQPATPFLSRRRLQSNSTTNAVDCYSLGAVCRALGSHAQDQVNQEVQMRSSRQPRPTWKRYENLFPPLNMTRLKQMIAEGKGK</sequence>
<feature type="compositionally biased region" description="Polar residues" evidence="1">
    <location>
        <begin position="185"/>
        <end position="202"/>
    </location>
</feature>
<feature type="region of interest" description="Disordered" evidence="1">
    <location>
        <begin position="1"/>
        <end position="307"/>
    </location>
</feature>
<feature type="compositionally biased region" description="Acidic residues" evidence="1">
    <location>
        <begin position="27"/>
        <end position="41"/>
    </location>
</feature>
<feature type="compositionally biased region" description="Polar residues" evidence="1">
    <location>
        <begin position="70"/>
        <end position="81"/>
    </location>
</feature>
<protein>
    <submittedName>
        <fullName evidence="2">Unnamed protein product</fullName>
    </submittedName>
</protein>
<feature type="compositionally biased region" description="Basic and acidic residues" evidence="1">
    <location>
        <begin position="14"/>
        <end position="26"/>
    </location>
</feature>
<accession>A0A9W6U6U5</accession>
<feature type="compositionally biased region" description="Low complexity" evidence="1">
    <location>
        <begin position="455"/>
        <end position="468"/>
    </location>
</feature>
<feature type="compositionally biased region" description="Basic and acidic residues" evidence="1">
    <location>
        <begin position="215"/>
        <end position="226"/>
    </location>
</feature>
<name>A0A9W6U6U5_9STRA</name>
<evidence type="ECO:0000313" key="2">
    <source>
        <dbReference type="EMBL" id="GMF26995.1"/>
    </source>
</evidence>
<dbReference type="AlphaFoldDB" id="A0A9W6U6U5"/>
<feature type="compositionally biased region" description="Polar residues" evidence="1">
    <location>
        <begin position="229"/>
        <end position="245"/>
    </location>
</feature>
<feature type="compositionally biased region" description="Low complexity" evidence="1">
    <location>
        <begin position="82"/>
        <end position="104"/>
    </location>
</feature>
<dbReference type="EMBL" id="BSXT01000422">
    <property type="protein sequence ID" value="GMF26995.1"/>
    <property type="molecule type" value="Genomic_DNA"/>
</dbReference>
<evidence type="ECO:0000256" key="1">
    <source>
        <dbReference type="SAM" id="MobiDB-lite"/>
    </source>
</evidence>
<dbReference type="Proteomes" id="UP001165121">
    <property type="component" value="Unassembled WGS sequence"/>
</dbReference>
<dbReference type="OrthoDB" id="79864at2759"/>
<keyword evidence="3" id="KW-1185">Reference proteome</keyword>
<feature type="compositionally biased region" description="Low complexity" evidence="1">
    <location>
        <begin position="153"/>
        <end position="173"/>
    </location>
</feature>
<feature type="compositionally biased region" description="Polar residues" evidence="1">
    <location>
        <begin position="582"/>
        <end position="598"/>
    </location>
</feature>
<feature type="compositionally biased region" description="Polar residues" evidence="1">
    <location>
        <begin position="546"/>
        <end position="564"/>
    </location>
</feature>